<comment type="caution">
    <text evidence="2">The sequence shown here is derived from an EMBL/GenBank/DDBJ whole genome shotgun (WGS) entry which is preliminary data.</text>
</comment>
<dbReference type="EMBL" id="JBBPBN010000020">
    <property type="protein sequence ID" value="KAK9017507.1"/>
    <property type="molecule type" value="Genomic_DNA"/>
</dbReference>
<dbReference type="InterPro" id="IPR012337">
    <property type="entry name" value="RNaseH-like_sf"/>
</dbReference>
<proteinExistence type="predicted"/>
<dbReference type="Proteomes" id="UP001396334">
    <property type="component" value="Unassembled WGS sequence"/>
</dbReference>
<reference evidence="2 3" key="1">
    <citation type="journal article" date="2024" name="G3 (Bethesda)">
        <title>Genome assembly of Hibiscus sabdariffa L. provides insights into metabolisms of medicinal natural products.</title>
        <authorList>
            <person name="Kim T."/>
        </authorList>
    </citation>
    <scope>NUCLEOTIDE SEQUENCE [LARGE SCALE GENOMIC DNA]</scope>
    <source>
        <strain evidence="2">TK-2024</strain>
        <tissue evidence="2">Old leaves</tissue>
    </source>
</reference>
<dbReference type="SUPFAM" id="SSF53098">
    <property type="entry name" value="Ribonuclease H-like"/>
    <property type="match status" value="1"/>
</dbReference>
<dbReference type="InterPro" id="IPR002156">
    <property type="entry name" value="RNaseH_domain"/>
</dbReference>
<dbReference type="Pfam" id="PF13456">
    <property type="entry name" value="RVT_3"/>
    <property type="match status" value="1"/>
</dbReference>
<name>A0ABR2RX74_9ROSI</name>
<evidence type="ECO:0000259" key="1">
    <source>
        <dbReference type="PROSITE" id="PS50879"/>
    </source>
</evidence>
<evidence type="ECO:0000313" key="2">
    <source>
        <dbReference type="EMBL" id="KAK9017507.1"/>
    </source>
</evidence>
<dbReference type="CDD" id="cd06222">
    <property type="entry name" value="RNase_H_like"/>
    <property type="match status" value="1"/>
</dbReference>
<dbReference type="PANTHER" id="PTHR47723:SF22">
    <property type="entry name" value="RNASE H TYPE-1 DOMAIN-CONTAINING PROTEIN"/>
    <property type="match status" value="1"/>
</dbReference>
<protein>
    <recommendedName>
        <fullName evidence="1">RNase H type-1 domain-containing protein</fullName>
    </recommendedName>
</protein>
<dbReference type="PROSITE" id="PS50879">
    <property type="entry name" value="RNASE_H_1"/>
    <property type="match status" value="1"/>
</dbReference>
<evidence type="ECO:0000313" key="3">
    <source>
        <dbReference type="Proteomes" id="UP001396334"/>
    </source>
</evidence>
<accession>A0ABR2RX74</accession>
<dbReference type="InterPro" id="IPR036397">
    <property type="entry name" value="RNaseH_sf"/>
</dbReference>
<dbReference type="Gene3D" id="3.30.420.10">
    <property type="entry name" value="Ribonuclease H-like superfamily/Ribonuclease H"/>
    <property type="match status" value="1"/>
</dbReference>
<dbReference type="InterPro" id="IPR044730">
    <property type="entry name" value="RNase_H-like_dom_plant"/>
</dbReference>
<gene>
    <name evidence="2" type="ORF">V6N11_079986</name>
</gene>
<feature type="domain" description="RNase H type-1" evidence="1">
    <location>
        <begin position="8"/>
        <end position="133"/>
    </location>
</feature>
<dbReference type="PANTHER" id="PTHR47723">
    <property type="entry name" value="OS05G0353850 PROTEIN"/>
    <property type="match status" value="1"/>
</dbReference>
<dbReference type="InterPro" id="IPR053151">
    <property type="entry name" value="RNase_H-like"/>
</dbReference>
<sequence length="143" mass="15714">MEEWTSPPVGSVKFNTDGTAGIGGILRDNSGKCLWIFSKSIGVANPTSAELLAIKEALTVFMSTGLVETFRLLVESDCSNAVSWLRYPFTPPIVFKELVYECLALSRELNWELLLVDREKNKRADTLAKAGIDDDIISGGENE</sequence>
<keyword evidence="3" id="KW-1185">Reference proteome</keyword>
<organism evidence="2 3">
    <name type="scientific">Hibiscus sabdariffa</name>
    <name type="common">roselle</name>
    <dbReference type="NCBI Taxonomy" id="183260"/>
    <lineage>
        <taxon>Eukaryota</taxon>
        <taxon>Viridiplantae</taxon>
        <taxon>Streptophyta</taxon>
        <taxon>Embryophyta</taxon>
        <taxon>Tracheophyta</taxon>
        <taxon>Spermatophyta</taxon>
        <taxon>Magnoliopsida</taxon>
        <taxon>eudicotyledons</taxon>
        <taxon>Gunneridae</taxon>
        <taxon>Pentapetalae</taxon>
        <taxon>rosids</taxon>
        <taxon>malvids</taxon>
        <taxon>Malvales</taxon>
        <taxon>Malvaceae</taxon>
        <taxon>Malvoideae</taxon>
        <taxon>Hibiscus</taxon>
    </lineage>
</organism>